<evidence type="ECO:0000313" key="2">
    <source>
        <dbReference type="Proteomes" id="UP000006983"/>
    </source>
</evidence>
<dbReference type="PANTHER" id="PTHR36439">
    <property type="entry name" value="BLL4334 PROTEIN"/>
    <property type="match status" value="1"/>
</dbReference>
<dbReference type="Proteomes" id="UP000006983">
    <property type="component" value="Unassembled WGS sequence"/>
</dbReference>
<comment type="caution">
    <text evidence="1">The sequence shown here is derived from an EMBL/GenBank/DDBJ whole genome shotgun (WGS) entry which is preliminary data.</text>
</comment>
<reference evidence="1 2" key="1">
    <citation type="journal article" date="2012" name="J. Bacteriol.">
        <title>Genome Sequence of the Lantibiotic Bacteriocin Producer Streptococcus salivarius Strain K12.</title>
        <authorList>
            <person name="Barretto C."/>
            <person name="Alvarez-Martin P."/>
            <person name="Foata F."/>
            <person name="Renault P."/>
            <person name="Berger B."/>
        </authorList>
    </citation>
    <scope>NUCLEOTIDE SEQUENCE [LARGE SCALE GENOMIC DNA]</scope>
    <source>
        <strain evidence="1 2">K12</strain>
    </source>
</reference>
<gene>
    <name evidence="1" type="ORF">RSSL_00169</name>
</gene>
<evidence type="ECO:0000313" key="1">
    <source>
        <dbReference type="EMBL" id="EJO17059.1"/>
    </source>
</evidence>
<dbReference type="EMBL" id="ALIF01000001">
    <property type="protein sequence ID" value="EJO17059.1"/>
    <property type="molecule type" value="Genomic_DNA"/>
</dbReference>
<dbReference type="InterPro" id="IPR012545">
    <property type="entry name" value="DUF1697"/>
</dbReference>
<sequence length="192" mass="22725">MVKASWINLSKMKRYAFLVRGINVGGRHKVVMEEFCHELKELGMSNVSSYINSGNFFFDSSLMKVELLLVLERFLNKTYPFIKVFSLFTLEDYQNEVASLPKWWEDDFYRKDVLLYTERLDKNEMRNVIESLELGDEIIHLGQLGIYWGKFDKSSYNQTAYHKKLLKAPFYPSITIRNARTFSKIGQFLRMK</sequence>
<accession>J7TRP0</accession>
<organism evidence="1 2">
    <name type="scientific">Streptococcus salivarius K12</name>
    <dbReference type="NCBI Taxonomy" id="1200793"/>
    <lineage>
        <taxon>Bacteria</taxon>
        <taxon>Bacillati</taxon>
        <taxon>Bacillota</taxon>
        <taxon>Bacilli</taxon>
        <taxon>Lactobacillales</taxon>
        <taxon>Streptococcaceae</taxon>
        <taxon>Streptococcus</taxon>
    </lineage>
</organism>
<name>J7TRP0_STRSL</name>
<dbReference type="SUPFAM" id="SSF160379">
    <property type="entry name" value="SP0830-like"/>
    <property type="match status" value="1"/>
</dbReference>
<proteinExistence type="predicted"/>
<dbReference type="Gene3D" id="3.30.70.1280">
    <property type="entry name" value="SP0830-like domains"/>
    <property type="match status" value="1"/>
</dbReference>
<dbReference type="Gene3D" id="3.30.70.1260">
    <property type="entry name" value="bacterial protein sp0830 like"/>
    <property type="match status" value="1"/>
</dbReference>
<dbReference type="Pfam" id="PF08002">
    <property type="entry name" value="DUF1697"/>
    <property type="match status" value="1"/>
</dbReference>
<dbReference type="PATRIC" id="fig|1200793.3.peg.943"/>
<dbReference type="AlphaFoldDB" id="J7TRP0"/>
<keyword evidence="2" id="KW-1185">Reference proteome</keyword>
<dbReference type="PANTHER" id="PTHR36439:SF1">
    <property type="entry name" value="DUF1697 DOMAIN-CONTAINING PROTEIN"/>
    <property type="match status" value="1"/>
</dbReference>
<evidence type="ECO:0008006" key="3">
    <source>
        <dbReference type="Google" id="ProtNLM"/>
    </source>
</evidence>
<protein>
    <recommendedName>
        <fullName evidence="3">Phosphopentomutase</fullName>
    </recommendedName>
</protein>